<gene>
    <name evidence="1" type="ORF">LC20_00412</name>
</gene>
<dbReference type="AlphaFoldDB" id="A0A7U4GCE9"/>
<evidence type="ECO:0000313" key="1">
    <source>
        <dbReference type="EMBL" id="AHM71668.1"/>
    </source>
</evidence>
<dbReference type="EMBL" id="CP007448">
    <property type="protein sequence ID" value="AHM71668.1"/>
    <property type="molecule type" value="Genomic_DNA"/>
</dbReference>
<evidence type="ECO:0000313" key="2">
    <source>
        <dbReference type="Proteomes" id="UP000230961"/>
    </source>
</evidence>
<organism evidence="1 2">
    <name type="scientific">Yersinia enterocolitica LC20</name>
    <dbReference type="NCBI Taxonomy" id="1443113"/>
    <lineage>
        <taxon>Bacteria</taxon>
        <taxon>Pseudomonadati</taxon>
        <taxon>Pseudomonadota</taxon>
        <taxon>Gammaproteobacteria</taxon>
        <taxon>Enterobacterales</taxon>
        <taxon>Yersiniaceae</taxon>
        <taxon>Yersinia</taxon>
    </lineage>
</organism>
<dbReference type="KEGG" id="yel:LC20_00412"/>
<dbReference type="Proteomes" id="UP000230961">
    <property type="component" value="Chromosome"/>
</dbReference>
<reference evidence="1 2" key="1">
    <citation type="submission" date="2017-11" db="EMBL/GenBank/DDBJ databases">
        <title>The complete genome sequence and comparative genome analysis of Yersinia enterocolitica strain LC20.</title>
        <authorList>
            <person name="Shi G."/>
            <person name="Su M."/>
            <person name="Liang J."/>
            <person name="Gu W."/>
            <person name="Xiao Y."/>
            <person name="Zhang Z."/>
            <person name="Qiu H."/>
            <person name="Duan R."/>
            <person name="Zhang Z."/>
            <person name="Li Y."/>
            <person name="Zhang X."/>
            <person name="Ling Y."/>
            <person name="Song L."/>
            <person name="Chen M."/>
            <person name="Zhao Y."/>
            <person name="Wu J."/>
            <person name="Jing H."/>
            <person name="Xiao J."/>
            <person name="Wang X."/>
        </authorList>
    </citation>
    <scope>NUCLEOTIDE SEQUENCE [LARGE SCALE GENOMIC DNA]</scope>
    <source>
        <strain evidence="1 2">LC20</strain>
    </source>
</reference>
<proteinExistence type="predicted"/>
<name>A0A7U4GCE9_YEREN</name>
<sequence>MTYQSLENLAHELAHPTPICALNRISNHTYSYRGFLITCIERNKINPITRYHVRQGDESYGKFDALAQAIEYIDELHDIRYSL</sequence>
<accession>A0A7U4GCE9</accession>
<protein>
    <submittedName>
        <fullName evidence="1">Uncharacterized protein</fullName>
    </submittedName>
</protein>